<evidence type="ECO:0000313" key="4">
    <source>
        <dbReference type="Proteomes" id="UP000014411"/>
    </source>
</evidence>
<proteinExistence type="predicted"/>
<dbReference type="PANTHER" id="PTHR45947:SF3">
    <property type="entry name" value="SULFOQUINOVOSYL TRANSFERASE SQD2"/>
    <property type="match status" value="1"/>
</dbReference>
<dbReference type="eggNOG" id="COG0438">
    <property type="taxonomic scope" value="Bacteria"/>
</dbReference>
<dbReference type="EMBL" id="AEYE02000018">
    <property type="protein sequence ID" value="EPE96999.1"/>
    <property type="molecule type" value="Genomic_DNA"/>
</dbReference>
<protein>
    <submittedName>
        <fullName evidence="3">Glycosyltransferase</fullName>
    </submittedName>
</protein>
<gene>
    <name evidence="3" type="ORF">RGCCGE502_17215</name>
</gene>
<dbReference type="InterPro" id="IPR028098">
    <property type="entry name" value="Glyco_trans_4-like_N"/>
</dbReference>
<name>S3HE44_9HYPH</name>
<dbReference type="CDD" id="cd03795">
    <property type="entry name" value="GT4_WfcD-like"/>
    <property type="match status" value="1"/>
</dbReference>
<dbReference type="GO" id="GO:0016757">
    <property type="term" value="F:glycosyltransferase activity"/>
    <property type="evidence" value="ECO:0007669"/>
    <property type="project" value="InterPro"/>
</dbReference>
<dbReference type="InterPro" id="IPR001296">
    <property type="entry name" value="Glyco_trans_1"/>
</dbReference>
<dbReference type="InterPro" id="IPR050194">
    <property type="entry name" value="Glycosyltransferase_grp1"/>
</dbReference>
<feature type="domain" description="Glycosyltransferase subfamily 4-like N-terminal" evidence="2">
    <location>
        <begin position="59"/>
        <end position="217"/>
    </location>
</feature>
<keyword evidence="4" id="KW-1185">Reference proteome</keyword>
<dbReference type="SUPFAM" id="SSF53756">
    <property type="entry name" value="UDP-Glycosyltransferase/glycogen phosphorylase"/>
    <property type="match status" value="1"/>
</dbReference>
<accession>S3HE44</accession>
<dbReference type="Pfam" id="PF00534">
    <property type="entry name" value="Glycos_transf_1"/>
    <property type="match status" value="1"/>
</dbReference>
<dbReference type="Gene3D" id="3.40.50.2000">
    <property type="entry name" value="Glycogen Phosphorylase B"/>
    <property type="match status" value="2"/>
</dbReference>
<dbReference type="PANTHER" id="PTHR45947">
    <property type="entry name" value="SULFOQUINOVOSYL TRANSFERASE SQD2"/>
    <property type="match status" value="1"/>
</dbReference>
<feature type="domain" description="Glycosyl transferase family 1" evidence="1">
    <location>
        <begin position="226"/>
        <end position="389"/>
    </location>
</feature>
<sequence length="421" mass="47022">MIIYGVDETQPKMVDVAAPQDAWCDVMMKAARPATTYTIRHWSEMRVLHFFKTYWPDTFGGVERTIHAIAKGTAKSGIHSDVLSLSKARERESREFDGHIAHKAKLDFEFASTGFSREVFSRFRELSERADIIHYHFPWPVMDIVHLTSGLTKPTIVTYHSDIVKQRVLLQLYKPLMHRFLVSVDRIVATSSNYVATSEVLQNYRAKTTVIPLGLDEQDYPHASEEVKARWRARYPKPFFLFVGVLRYYKGVHILLKAAKQTELDILLVGEGPMEASLKAYANDHRLGNVHFLGALSDTDKSALLELSTGFVFPSHLRSEAFGLSLVEAAMFGKPMISCEIGTGTTFVNVEGETGFVVRPDDSTELAAAMARLSHSDDLARSMGTAARARYQTLLTAERMATSYADLYGTLAGTDGPDVAS</sequence>
<dbReference type="AlphaFoldDB" id="S3HE44"/>
<evidence type="ECO:0000313" key="3">
    <source>
        <dbReference type="EMBL" id="EPE96999.1"/>
    </source>
</evidence>
<organism evidence="3 4">
    <name type="scientific">Rhizobium grahamii CCGE 502</name>
    <dbReference type="NCBI Taxonomy" id="990285"/>
    <lineage>
        <taxon>Bacteria</taxon>
        <taxon>Pseudomonadati</taxon>
        <taxon>Pseudomonadota</taxon>
        <taxon>Alphaproteobacteria</taxon>
        <taxon>Hyphomicrobiales</taxon>
        <taxon>Rhizobiaceae</taxon>
        <taxon>Rhizobium/Agrobacterium group</taxon>
        <taxon>Rhizobium</taxon>
    </lineage>
</organism>
<dbReference type="HOGENOM" id="CLU_009583_2_1_5"/>
<comment type="caution">
    <text evidence="3">The sequence shown here is derived from an EMBL/GenBank/DDBJ whole genome shotgun (WGS) entry which is preliminary data.</text>
</comment>
<evidence type="ECO:0000259" key="2">
    <source>
        <dbReference type="Pfam" id="PF13439"/>
    </source>
</evidence>
<dbReference type="STRING" id="990285.RGCCGE502_17215"/>
<dbReference type="Pfam" id="PF13439">
    <property type="entry name" value="Glyco_transf_4"/>
    <property type="match status" value="1"/>
</dbReference>
<keyword evidence="3" id="KW-0808">Transferase</keyword>
<reference evidence="3 4" key="1">
    <citation type="journal article" date="2012" name="J. Bacteriol.">
        <title>Genome sequence of Rhizobium grahamii CCGE502, a broad-host-range symbiont with low nodulation competitiveness in Phaseolus vulgaris.</title>
        <authorList>
            <person name="Althabegoiti M.J."/>
            <person name="Lozano L."/>
            <person name="Torres-Tejerizo G."/>
            <person name="Ormeno-Orrillo E."/>
            <person name="Rogel M.A."/>
            <person name="Gonzalez V."/>
            <person name="Martinez-Romero E."/>
        </authorList>
    </citation>
    <scope>NUCLEOTIDE SEQUENCE [LARGE SCALE GENOMIC DNA]</scope>
    <source>
        <strain evidence="3 4">CCGE 502</strain>
    </source>
</reference>
<evidence type="ECO:0000259" key="1">
    <source>
        <dbReference type="Pfam" id="PF00534"/>
    </source>
</evidence>
<dbReference type="Proteomes" id="UP000014411">
    <property type="component" value="Unassembled WGS sequence"/>
</dbReference>